<dbReference type="EMBL" id="CP116942">
    <property type="protein sequence ID" value="WCO67838.1"/>
    <property type="molecule type" value="Genomic_DNA"/>
</dbReference>
<keyword evidence="3" id="KW-1185">Reference proteome</keyword>
<organism evidence="2 3">
    <name type="scientific">Iamia majanohamensis</name>
    <dbReference type="NCBI Taxonomy" id="467976"/>
    <lineage>
        <taxon>Bacteria</taxon>
        <taxon>Bacillati</taxon>
        <taxon>Actinomycetota</taxon>
        <taxon>Acidimicrobiia</taxon>
        <taxon>Acidimicrobiales</taxon>
        <taxon>Iamiaceae</taxon>
        <taxon>Iamia</taxon>
    </lineage>
</organism>
<protein>
    <submittedName>
        <fullName evidence="2">DUF4262 domain-containing protein</fullName>
    </submittedName>
</protein>
<dbReference type="KEGG" id="ima:PO878_03755"/>
<dbReference type="InterPro" id="IPR025358">
    <property type="entry name" value="DUF4262"/>
</dbReference>
<dbReference type="Pfam" id="PF14081">
    <property type="entry name" value="DUF4262"/>
    <property type="match status" value="1"/>
</dbReference>
<accession>A0AAF0BWA5</accession>
<evidence type="ECO:0000256" key="1">
    <source>
        <dbReference type="SAM" id="MobiDB-lite"/>
    </source>
</evidence>
<sequence>MCEMCDGKSFQQVLDDTRDHVRRFGWAVRGVQAEEGRPGWVCTVGLLDSYEHPELVVFDDDWFRGASLLNALGRAVRDGEELVPGDHLCLGEGAAAHVVDVHPDHLGTEVFAMWHNVRRVGTVTPPDELLAHQVVLLHPEAGQQGPDGIRLDRPAAPAPATPPPPPWEWPRLRAG</sequence>
<proteinExistence type="predicted"/>
<evidence type="ECO:0000313" key="2">
    <source>
        <dbReference type="EMBL" id="WCO67838.1"/>
    </source>
</evidence>
<dbReference type="Proteomes" id="UP001216390">
    <property type="component" value="Chromosome"/>
</dbReference>
<gene>
    <name evidence="2" type="ORF">PO878_03755</name>
</gene>
<feature type="region of interest" description="Disordered" evidence="1">
    <location>
        <begin position="141"/>
        <end position="175"/>
    </location>
</feature>
<feature type="compositionally biased region" description="Pro residues" evidence="1">
    <location>
        <begin position="156"/>
        <end position="168"/>
    </location>
</feature>
<dbReference type="RefSeq" id="WP_272737357.1">
    <property type="nucleotide sequence ID" value="NZ_CP116942.1"/>
</dbReference>
<dbReference type="AlphaFoldDB" id="A0AAF0BWA5"/>
<name>A0AAF0BWA5_9ACTN</name>
<evidence type="ECO:0000313" key="3">
    <source>
        <dbReference type="Proteomes" id="UP001216390"/>
    </source>
</evidence>
<reference evidence="2" key="1">
    <citation type="submission" date="2023-01" db="EMBL/GenBank/DDBJ databases">
        <title>The diversity of Class Acidimicrobiia in South China Sea sediment environments and the proposal of Iamia marina sp. nov., a novel species of the genus Iamia.</title>
        <authorList>
            <person name="He Y."/>
            <person name="Tian X."/>
        </authorList>
    </citation>
    <scope>NUCLEOTIDE SEQUENCE</scope>
    <source>
        <strain evidence="2">DSM 19957</strain>
    </source>
</reference>